<dbReference type="GO" id="GO:0006508">
    <property type="term" value="P:proteolysis"/>
    <property type="evidence" value="ECO:0007669"/>
    <property type="project" value="UniProtKB-KW"/>
</dbReference>
<comment type="catalytic activity">
    <reaction evidence="11">
        <text>Selective cleavage of 103-Arg-|-Ser-104 and 124-Ile-|-Ile-125 bonds in Limulus clotting factor B to form activated factor B. Cleavage of -Pro-Arg-|-Xaa- bonds in synthetic substrates.</text>
        <dbReference type="EC" id="3.4.21.84"/>
    </reaction>
</comment>
<dbReference type="GO" id="GO:0004252">
    <property type="term" value="F:serine-type endopeptidase activity"/>
    <property type="evidence" value="ECO:0007669"/>
    <property type="project" value="InterPro"/>
</dbReference>
<evidence type="ECO:0000256" key="14">
    <source>
        <dbReference type="SAM" id="SignalP"/>
    </source>
</evidence>
<evidence type="ECO:0000256" key="8">
    <source>
        <dbReference type="ARBA" id="ARBA00022825"/>
    </source>
</evidence>
<accession>A0A482ZAM7</accession>
<evidence type="ECO:0000256" key="7">
    <source>
        <dbReference type="ARBA" id="ARBA00022820"/>
    </source>
</evidence>
<dbReference type="SMART" id="SM00020">
    <property type="entry name" value="Tryp_SPc"/>
    <property type="match status" value="1"/>
</dbReference>
<evidence type="ECO:0000256" key="11">
    <source>
        <dbReference type="ARBA" id="ARBA00052079"/>
    </source>
</evidence>
<keyword evidence="5" id="KW-0430">Lectin</keyword>
<dbReference type="SUPFAM" id="SSF50494">
    <property type="entry name" value="Trypsin-like serine proteases"/>
    <property type="match status" value="1"/>
</dbReference>
<dbReference type="PROSITE" id="PS00135">
    <property type="entry name" value="TRYPSIN_SER"/>
    <property type="match status" value="1"/>
</dbReference>
<keyword evidence="10" id="KW-1015">Disulfide bond</keyword>
<dbReference type="Pfam" id="PF00089">
    <property type="entry name" value="Trypsin"/>
    <property type="match status" value="1"/>
</dbReference>
<evidence type="ECO:0000256" key="4">
    <source>
        <dbReference type="ARBA" id="ARBA00022729"/>
    </source>
</evidence>
<dbReference type="PRINTS" id="PR00722">
    <property type="entry name" value="CHYMOTRYPSIN"/>
</dbReference>
<evidence type="ECO:0000256" key="10">
    <source>
        <dbReference type="ARBA" id="ARBA00023157"/>
    </source>
</evidence>
<protein>
    <recommendedName>
        <fullName evidence="12">limulus clotting factor C</fullName>
        <ecNumber evidence="12">3.4.21.84</ecNumber>
    </recommendedName>
</protein>
<keyword evidence="8 13" id="KW-0720">Serine protease</keyword>
<dbReference type="CDD" id="cd00190">
    <property type="entry name" value="Tryp_SPc"/>
    <property type="match status" value="1"/>
</dbReference>
<organism evidence="16">
    <name type="scientific">Hypochilus sp. SGP-2016</name>
    <dbReference type="NCBI Taxonomy" id="1905178"/>
    <lineage>
        <taxon>Eukaryota</taxon>
        <taxon>Metazoa</taxon>
        <taxon>Ecdysozoa</taxon>
        <taxon>Arthropoda</taxon>
        <taxon>Chelicerata</taxon>
        <taxon>Arachnida</taxon>
        <taxon>Araneae</taxon>
        <taxon>Araneomorphae</taxon>
        <taxon>Hypochilidae</taxon>
        <taxon>Hypochilus</taxon>
    </lineage>
</organism>
<keyword evidence="1" id="KW-0245">EGF-like domain</keyword>
<dbReference type="InterPro" id="IPR001254">
    <property type="entry name" value="Trypsin_dom"/>
</dbReference>
<dbReference type="EC" id="3.4.21.84" evidence="12"/>
<dbReference type="EMBL" id="HAGR01000049">
    <property type="protein sequence ID" value="SMD46579.1"/>
    <property type="molecule type" value="Transcribed_RNA"/>
</dbReference>
<evidence type="ECO:0000256" key="9">
    <source>
        <dbReference type="ARBA" id="ARBA00022889"/>
    </source>
</evidence>
<dbReference type="PANTHER" id="PTHR24253:SF103">
    <property type="entry name" value="TRANSMEMBRANE PROTEASE SERINE 7"/>
    <property type="match status" value="1"/>
</dbReference>
<evidence type="ECO:0000313" key="16">
    <source>
        <dbReference type="EMBL" id="SMD46579.1"/>
    </source>
</evidence>
<dbReference type="InterPro" id="IPR009003">
    <property type="entry name" value="Peptidase_S1_PA"/>
</dbReference>
<dbReference type="GO" id="GO:0030246">
    <property type="term" value="F:carbohydrate binding"/>
    <property type="evidence" value="ECO:0007669"/>
    <property type="project" value="UniProtKB-KW"/>
</dbReference>
<reference evidence="16" key="1">
    <citation type="submission" date="2017-03" db="EMBL/GenBank/DDBJ databases">
        <authorList>
            <person name="QRISCLOUD D."/>
        </authorList>
    </citation>
    <scope>NUCLEOTIDE SEQUENCE</scope>
</reference>
<keyword evidence="6 13" id="KW-0378">Hydrolase</keyword>
<dbReference type="FunFam" id="2.40.10.10:FF:000120">
    <property type="entry name" value="Putative serine protease"/>
    <property type="match status" value="1"/>
</dbReference>
<evidence type="ECO:0000256" key="13">
    <source>
        <dbReference type="RuleBase" id="RU363034"/>
    </source>
</evidence>
<keyword evidence="2" id="KW-0768">Sushi</keyword>
<dbReference type="GO" id="GO:0042381">
    <property type="term" value="P:hemolymph coagulation"/>
    <property type="evidence" value="ECO:0007669"/>
    <property type="project" value="UniProtKB-KW"/>
</dbReference>
<evidence type="ECO:0000256" key="2">
    <source>
        <dbReference type="ARBA" id="ARBA00022659"/>
    </source>
</evidence>
<evidence type="ECO:0000256" key="12">
    <source>
        <dbReference type="ARBA" id="ARBA00066707"/>
    </source>
</evidence>
<evidence type="ECO:0000256" key="5">
    <source>
        <dbReference type="ARBA" id="ARBA00022734"/>
    </source>
</evidence>
<evidence type="ECO:0000256" key="3">
    <source>
        <dbReference type="ARBA" id="ARBA00022670"/>
    </source>
</evidence>
<evidence type="ECO:0000259" key="15">
    <source>
        <dbReference type="PROSITE" id="PS50240"/>
    </source>
</evidence>
<name>A0A482ZAM7_9ARAC</name>
<keyword evidence="3 13" id="KW-0645">Protease</keyword>
<feature type="domain" description="Peptidase S1" evidence="15">
    <location>
        <begin position="42"/>
        <end position="284"/>
    </location>
</feature>
<keyword evidence="4 14" id="KW-0732">Signal</keyword>
<proteinExistence type="predicted"/>
<reference evidence="16" key="2">
    <citation type="submission" date="2019-04" db="EMBL/GenBank/DDBJ databases">
        <title>Unravelling the molecular evolution of spider venoms.</title>
        <authorList>
            <person name="Pineda S."/>
        </authorList>
    </citation>
    <scope>NUCLEOTIDE SEQUENCE</scope>
</reference>
<keyword evidence="7" id="KW-0353">Hemolymph clotting</keyword>
<evidence type="ECO:0000256" key="1">
    <source>
        <dbReference type="ARBA" id="ARBA00022536"/>
    </source>
</evidence>
<dbReference type="PROSITE" id="PS00134">
    <property type="entry name" value="TRYPSIN_HIS"/>
    <property type="match status" value="1"/>
</dbReference>
<feature type="chain" id="PRO_5019813569" description="limulus clotting factor C" evidence="14">
    <location>
        <begin position="20"/>
        <end position="284"/>
    </location>
</feature>
<dbReference type="InterPro" id="IPR033116">
    <property type="entry name" value="TRYPSIN_SER"/>
</dbReference>
<dbReference type="PROSITE" id="PS50240">
    <property type="entry name" value="TRYPSIN_DOM"/>
    <property type="match status" value="1"/>
</dbReference>
<dbReference type="AlphaFoldDB" id="A0A482ZAM7"/>
<evidence type="ECO:0000256" key="6">
    <source>
        <dbReference type="ARBA" id="ARBA00022801"/>
    </source>
</evidence>
<dbReference type="InterPro" id="IPR018114">
    <property type="entry name" value="TRYPSIN_HIS"/>
</dbReference>
<keyword evidence="9" id="KW-0130">Cell adhesion</keyword>
<feature type="signal peptide" evidence="14">
    <location>
        <begin position="1"/>
        <end position="19"/>
    </location>
</feature>
<dbReference type="InterPro" id="IPR043504">
    <property type="entry name" value="Peptidase_S1_PA_chymotrypsin"/>
</dbReference>
<dbReference type="PANTHER" id="PTHR24253">
    <property type="entry name" value="TRANSMEMBRANE PROTEASE SERINE"/>
    <property type="match status" value="1"/>
</dbReference>
<sequence>MNCLNGISFLLLISSYVSAVVIPADYDCGRRTVAMPPGLVGITGGNVAGKNSWPWMAAIVHHKPRTFQFCGGALISKRHVLSAAHCFIHENISNLGVFLGGSLRPNYTNANNPDIGLQFGVKDIHVPTTYKSNSFYDDIAIITLSKDVTFSDNIQPICLPTGSEQFPNDPSTTMTVTGWGLLYAKGGDPTYLEEVDIPAVPMHECRRIFGIRPEFSNGITDSMFCAGIPGKDACPGDSGGPIVYEMPTGIWEVVGVVSFGYRCGAQPGVYTRVIKYNNWIKSVQ</sequence>
<dbReference type="GO" id="GO:0007155">
    <property type="term" value="P:cell adhesion"/>
    <property type="evidence" value="ECO:0007669"/>
    <property type="project" value="UniProtKB-KW"/>
</dbReference>
<dbReference type="InterPro" id="IPR001314">
    <property type="entry name" value="Peptidase_S1A"/>
</dbReference>
<dbReference type="Gene3D" id="2.40.10.10">
    <property type="entry name" value="Trypsin-like serine proteases"/>
    <property type="match status" value="1"/>
</dbReference>